<name>A0A0D7CMS4_9ACTN</name>
<sequence>MRVAASMSRGVARMLELTYSLNCGPHEGRTPGTPARWKITSASMRSGSMAHVRRSAVMCM</sequence>
<reference evidence="1 2" key="1">
    <citation type="submission" date="2014-09" db="EMBL/GenBank/DDBJ databases">
        <title>Draft genome sequence of Streptomyces natalensis ATCC 27448, producer of the antifungal pimaricin.</title>
        <authorList>
            <person name="Mendes M.V."/>
            <person name="Beites T."/>
            <person name="Pires S."/>
            <person name="Santos C.L."/>
            <person name="Moradas-Ferreira P."/>
        </authorList>
    </citation>
    <scope>NUCLEOTIDE SEQUENCE [LARGE SCALE GENOMIC DNA]</scope>
    <source>
        <strain evidence="1 2">ATCC 27448</strain>
    </source>
</reference>
<proteinExistence type="predicted"/>
<comment type="caution">
    <text evidence="1">The sequence shown here is derived from an EMBL/GenBank/DDBJ whole genome shotgun (WGS) entry which is preliminary data.</text>
</comment>
<accession>A0A0D7CMS4</accession>
<dbReference type="EMBL" id="JRKI01000018">
    <property type="protein sequence ID" value="KIZ17534.1"/>
    <property type="molecule type" value="Genomic_DNA"/>
</dbReference>
<protein>
    <submittedName>
        <fullName evidence="1">Uncharacterized protein</fullName>
    </submittedName>
</protein>
<evidence type="ECO:0000313" key="1">
    <source>
        <dbReference type="EMBL" id="KIZ17534.1"/>
    </source>
</evidence>
<evidence type="ECO:0000313" key="2">
    <source>
        <dbReference type="Proteomes" id="UP000032458"/>
    </source>
</evidence>
<organism evidence="1 2">
    <name type="scientific">Streptomyces natalensis ATCC 27448</name>
    <dbReference type="NCBI Taxonomy" id="1240678"/>
    <lineage>
        <taxon>Bacteria</taxon>
        <taxon>Bacillati</taxon>
        <taxon>Actinomycetota</taxon>
        <taxon>Actinomycetes</taxon>
        <taxon>Kitasatosporales</taxon>
        <taxon>Streptomycetaceae</taxon>
        <taxon>Streptomyces</taxon>
    </lineage>
</organism>
<gene>
    <name evidence="1" type="ORF">SNA_13650</name>
</gene>
<keyword evidence="2" id="KW-1185">Reference proteome</keyword>
<dbReference type="AlphaFoldDB" id="A0A0D7CMS4"/>
<dbReference type="Proteomes" id="UP000032458">
    <property type="component" value="Unassembled WGS sequence"/>
</dbReference>